<evidence type="ECO:0000256" key="1">
    <source>
        <dbReference type="ARBA" id="ARBA00022884"/>
    </source>
</evidence>
<dbReference type="InterPro" id="IPR050951">
    <property type="entry name" value="Retrovirus_Pol_polyprotein"/>
</dbReference>
<comment type="caution">
    <text evidence="3">The sequence shown here is derived from an EMBL/GenBank/DDBJ whole genome shotgun (WGS) entry which is preliminary data.</text>
</comment>
<accession>A0A9Q3GLJ0</accession>
<dbReference type="InterPro" id="IPR043502">
    <property type="entry name" value="DNA/RNA_pol_sf"/>
</dbReference>
<dbReference type="Gene3D" id="1.10.340.70">
    <property type="match status" value="1"/>
</dbReference>
<dbReference type="InterPro" id="IPR012337">
    <property type="entry name" value="RNaseH-like_sf"/>
</dbReference>
<proteinExistence type="predicted"/>
<dbReference type="GO" id="GO:0015074">
    <property type="term" value="P:DNA integration"/>
    <property type="evidence" value="ECO:0007669"/>
    <property type="project" value="InterPro"/>
</dbReference>
<dbReference type="GO" id="GO:0003723">
    <property type="term" value="F:RNA binding"/>
    <property type="evidence" value="ECO:0007669"/>
    <property type="project" value="UniProtKB-KW"/>
</dbReference>
<dbReference type="Gene3D" id="3.30.70.270">
    <property type="match status" value="1"/>
</dbReference>
<dbReference type="AlphaFoldDB" id="A0A9Q3GLJ0"/>
<evidence type="ECO:0000313" key="3">
    <source>
        <dbReference type="EMBL" id="MBW0471998.1"/>
    </source>
</evidence>
<gene>
    <name evidence="3" type="ORF">O181_011713</name>
</gene>
<dbReference type="SUPFAM" id="SSF56672">
    <property type="entry name" value="DNA/RNA polymerases"/>
    <property type="match status" value="1"/>
</dbReference>
<keyword evidence="4" id="KW-1185">Reference proteome</keyword>
<dbReference type="InterPro" id="IPR043128">
    <property type="entry name" value="Rev_trsase/Diguanyl_cyclase"/>
</dbReference>
<dbReference type="InterPro" id="IPR036397">
    <property type="entry name" value="RNaseH_sf"/>
</dbReference>
<dbReference type="InterPro" id="IPR000477">
    <property type="entry name" value="RT_dom"/>
</dbReference>
<keyword evidence="1" id="KW-0694">RNA-binding</keyword>
<name>A0A9Q3GLJ0_9BASI</name>
<dbReference type="Proteomes" id="UP000765509">
    <property type="component" value="Unassembled WGS sequence"/>
</dbReference>
<evidence type="ECO:0000313" key="4">
    <source>
        <dbReference type="Proteomes" id="UP000765509"/>
    </source>
</evidence>
<dbReference type="PROSITE" id="PS50994">
    <property type="entry name" value="INTEGRASE"/>
    <property type="match status" value="1"/>
</dbReference>
<organism evidence="3 4">
    <name type="scientific">Austropuccinia psidii MF-1</name>
    <dbReference type="NCBI Taxonomy" id="1389203"/>
    <lineage>
        <taxon>Eukaryota</taxon>
        <taxon>Fungi</taxon>
        <taxon>Dikarya</taxon>
        <taxon>Basidiomycota</taxon>
        <taxon>Pucciniomycotina</taxon>
        <taxon>Pucciniomycetes</taxon>
        <taxon>Pucciniales</taxon>
        <taxon>Sphaerophragmiaceae</taxon>
        <taxon>Austropuccinia</taxon>
    </lineage>
</organism>
<reference evidence="3" key="1">
    <citation type="submission" date="2021-03" db="EMBL/GenBank/DDBJ databases">
        <title>Draft genome sequence of rust myrtle Austropuccinia psidii MF-1, a brazilian biotype.</title>
        <authorList>
            <person name="Quecine M.C."/>
            <person name="Pachon D.M.R."/>
            <person name="Bonatelli M.L."/>
            <person name="Correr F.H."/>
            <person name="Franceschini L.M."/>
            <person name="Leite T.F."/>
            <person name="Margarido G.R.A."/>
            <person name="Almeida C.A."/>
            <person name="Ferrarezi J.A."/>
            <person name="Labate C.A."/>
        </authorList>
    </citation>
    <scope>NUCLEOTIDE SEQUENCE</scope>
    <source>
        <strain evidence="3">MF-1</strain>
    </source>
</reference>
<dbReference type="EMBL" id="AVOT02002941">
    <property type="protein sequence ID" value="MBW0471998.1"/>
    <property type="molecule type" value="Genomic_DNA"/>
</dbReference>
<evidence type="ECO:0000259" key="2">
    <source>
        <dbReference type="PROSITE" id="PS50994"/>
    </source>
</evidence>
<dbReference type="Pfam" id="PF00078">
    <property type="entry name" value="RVT_1"/>
    <property type="match status" value="1"/>
</dbReference>
<dbReference type="SUPFAM" id="SSF53098">
    <property type="entry name" value="Ribonuclease H-like"/>
    <property type="match status" value="1"/>
</dbReference>
<feature type="domain" description="Integrase catalytic" evidence="2">
    <location>
        <begin position="198"/>
        <end position="285"/>
    </location>
</feature>
<sequence length="285" mass="33470">MPFGIKNAPAHFQRMINTIFQEEILEGWIVVYIDDIIIYSETWKDHVQYIERVLNRRKNFIFSEWAPGNGTPCGILLKLLRQKYRSPELESQLGELLLMDYKDNNFFLIDGLLYHREKHTTAVTVVDRDHISLILQECDEFHYMGHISEDRAKERVESTALWPKCEQELSVYINICERFKKTKRKHGGKYGLLKHIEEQKQPWETIKTDWVTGLVPGGKENFNACLIIVDRLSKSLRCLPCHKEDTAMDITFLFWNNIISTSGVPKIIISDRDPKFTSEFLYQLV</sequence>
<dbReference type="InterPro" id="IPR001584">
    <property type="entry name" value="Integrase_cat-core"/>
</dbReference>
<dbReference type="PANTHER" id="PTHR37984">
    <property type="entry name" value="PROTEIN CBG26694"/>
    <property type="match status" value="1"/>
</dbReference>
<dbReference type="GO" id="GO:0005634">
    <property type="term" value="C:nucleus"/>
    <property type="evidence" value="ECO:0007669"/>
    <property type="project" value="UniProtKB-ARBA"/>
</dbReference>
<protein>
    <recommendedName>
        <fullName evidence="2">Integrase catalytic domain-containing protein</fullName>
    </recommendedName>
</protein>
<dbReference type="OrthoDB" id="1922221at2759"/>
<dbReference type="PANTHER" id="PTHR37984:SF5">
    <property type="entry name" value="PROTEIN NYNRIN-LIKE"/>
    <property type="match status" value="1"/>
</dbReference>
<dbReference type="Gene3D" id="3.30.420.10">
    <property type="entry name" value="Ribonuclease H-like superfamily/Ribonuclease H"/>
    <property type="match status" value="1"/>
</dbReference>